<dbReference type="Proteomes" id="UP000887568">
    <property type="component" value="Unplaced"/>
</dbReference>
<dbReference type="InterPro" id="IPR016275">
    <property type="entry name" value="Glucose-6-phosphatase"/>
</dbReference>
<dbReference type="GO" id="GO:0004346">
    <property type="term" value="F:glucose-6-phosphatase activity"/>
    <property type="evidence" value="ECO:0007669"/>
    <property type="project" value="UniProtKB-EC"/>
</dbReference>
<keyword evidence="10 11" id="KW-0472">Membrane</keyword>
<evidence type="ECO:0000256" key="6">
    <source>
        <dbReference type="ARBA" id="ARBA00022692"/>
    </source>
</evidence>
<feature type="transmembrane region" description="Helical" evidence="14">
    <location>
        <begin position="314"/>
        <end position="333"/>
    </location>
</feature>
<feature type="active site" description="Proton donor" evidence="12">
    <location>
        <position position="115"/>
    </location>
</feature>
<keyword evidence="17" id="KW-1185">Reference proteome</keyword>
<protein>
    <recommendedName>
        <fullName evidence="4 11">Glucose-6-phosphatase</fullName>
        <ecNumber evidence="4 11">3.1.3.9</ecNumber>
    </recommendedName>
</protein>
<evidence type="ECO:0000313" key="17">
    <source>
        <dbReference type="Proteomes" id="UP000887568"/>
    </source>
</evidence>
<feature type="transmembrane region" description="Helical" evidence="14">
    <location>
        <begin position="179"/>
        <end position="198"/>
    </location>
</feature>
<dbReference type="GO" id="GO:0006094">
    <property type="term" value="P:gluconeogenesis"/>
    <property type="evidence" value="ECO:0007669"/>
    <property type="project" value="UniProtKB-UniRule"/>
</dbReference>
<feature type="active site" description="Nucleophile" evidence="12">
    <location>
        <position position="176"/>
    </location>
</feature>
<evidence type="ECO:0000256" key="12">
    <source>
        <dbReference type="PIRSR" id="PIRSR000905-1"/>
    </source>
</evidence>
<dbReference type="Gene3D" id="1.20.144.10">
    <property type="entry name" value="Phosphatidic acid phosphatase type 2/haloperoxidase"/>
    <property type="match status" value="1"/>
</dbReference>
<evidence type="ECO:0000256" key="9">
    <source>
        <dbReference type="ARBA" id="ARBA00022989"/>
    </source>
</evidence>
<dbReference type="SMART" id="SM00014">
    <property type="entry name" value="acidPPc"/>
    <property type="match status" value="1"/>
</dbReference>
<feature type="domain" description="Phosphatidic acid phosphatase type 2/haloperoxidase" evidence="15">
    <location>
        <begin position="53"/>
        <end position="196"/>
    </location>
</feature>
<evidence type="ECO:0000256" key="7">
    <source>
        <dbReference type="ARBA" id="ARBA00022801"/>
    </source>
</evidence>
<dbReference type="GO" id="GO:0005789">
    <property type="term" value="C:endoplasmic reticulum membrane"/>
    <property type="evidence" value="ECO:0007669"/>
    <property type="project" value="UniProtKB-SubCell"/>
</dbReference>
<dbReference type="PANTHER" id="PTHR12591:SF0">
    <property type="entry name" value="FI19814P1"/>
    <property type="match status" value="1"/>
</dbReference>
<evidence type="ECO:0000256" key="8">
    <source>
        <dbReference type="ARBA" id="ARBA00022824"/>
    </source>
</evidence>
<dbReference type="GeneID" id="119723063"/>
<feature type="transmembrane region" description="Helical" evidence="14">
    <location>
        <begin position="210"/>
        <end position="231"/>
    </location>
</feature>
<comment type="pathway">
    <text evidence="2 11">Carbohydrate biosynthesis; gluconeogenesis.</text>
</comment>
<evidence type="ECO:0000256" key="5">
    <source>
        <dbReference type="ARBA" id="ARBA00022432"/>
    </source>
</evidence>
<comment type="subcellular location">
    <subcellularLocation>
        <location evidence="1">Endoplasmic reticulum membrane</location>
        <topology evidence="1">Multi-pass membrane protein</topology>
    </subcellularLocation>
</comment>
<feature type="transmembrane region" description="Helical" evidence="14">
    <location>
        <begin position="147"/>
        <end position="173"/>
    </location>
</feature>
<proteinExistence type="inferred from homology"/>
<dbReference type="OMA" id="IPYCISW"/>
<dbReference type="AlphaFoldDB" id="A0A913ZCH9"/>
<dbReference type="Pfam" id="PF01569">
    <property type="entry name" value="PAP2"/>
    <property type="match status" value="1"/>
</dbReference>
<organism evidence="16 17">
    <name type="scientific">Patiria miniata</name>
    <name type="common">Bat star</name>
    <name type="synonym">Asterina miniata</name>
    <dbReference type="NCBI Taxonomy" id="46514"/>
    <lineage>
        <taxon>Eukaryota</taxon>
        <taxon>Metazoa</taxon>
        <taxon>Echinodermata</taxon>
        <taxon>Eleutherozoa</taxon>
        <taxon>Asterozoa</taxon>
        <taxon>Asteroidea</taxon>
        <taxon>Valvatacea</taxon>
        <taxon>Valvatida</taxon>
        <taxon>Asterinidae</taxon>
        <taxon>Patiria</taxon>
    </lineage>
</organism>
<dbReference type="PIRSF" id="PIRSF000905">
    <property type="entry name" value="Glucose-6-phosphatase"/>
    <property type="match status" value="1"/>
</dbReference>
<evidence type="ECO:0000256" key="1">
    <source>
        <dbReference type="ARBA" id="ARBA00004477"/>
    </source>
</evidence>
<dbReference type="PANTHER" id="PTHR12591">
    <property type="entry name" value="GLUCOSE-6-PHOSPHATASE"/>
    <property type="match status" value="1"/>
</dbReference>
<keyword evidence="5 11" id="KW-0312">Gluconeogenesis</keyword>
<reference evidence="16" key="1">
    <citation type="submission" date="2022-11" db="UniProtKB">
        <authorList>
            <consortium name="EnsemblMetazoa"/>
        </authorList>
    </citation>
    <scope>IDENTIFICATION</scope>
</reference>
<dbReference type="EnsemblMetazoa" id="XM_038193559.1">
    <property type="protein sequence ID" value="XP_038049487.1"/>
    <property type="gene ID" value="LOC119723063"/>
</dbReference>
<name>A0A913ZCH9_PATMI</name>
<feature type="binding site" evidence="13">
    <location>
        <position position="79"/>
    </location>
    <ligand>
        <name>substrate</name>
    </ligand>
</feature>
<evidence type="ECO:0000256" key="2">
    <source>
        <dbReference type="ARBA" id="ARBA00004742"/>
    </source>
</evidence>
<evidence type="ECO:0000256" key="4">
    <source>
        <dbReference type="ARBA" id="ARBA00012634"/>
    </source>
</evidence>
<dbReference type="InterPro" id="IPR000326">
    <property type="entry name" value="PAP2/HPO"/>
</dbReference>
<evidence type="ECO:0000256" key="14">
    <source>
        <dbReference type="SAM" id="Phobius"/>
    </source>
</evidence>
<evidence type="ECO:0000313" key="16">
    <source>
        <dbReference type="EnsemblMetazoa" id="XP_038049487.1"/>
    </source>
</evidence>
<evidence type="ECO:0000256" key="10">
    <source>
        <dbReference type="ARBA" id="ARBA00023136"/>
    </source>
</evidence>
<evidence type="ECO:0000256" key="13">
    <source>
        <dbReference type="PIRSR" id="PIRSR000905-2"/>
    </source>
</evidence>
<feature type="binding site" evidence="13">
    <location>
        <position position="170"/>
    </location>
    <ligand>
        <name>substrate</name>
    </ligand>
</feature>
<comment type="similarity">
    <text evidence="3 11">Belongs to the glucose-6-phosphatase family.</text>
</comment>
<dbReference type="SUPFAM" id="SSF48317">
    <property type="entry name" value="Acid phosphatase/Vanadium-dependent haloperoxidase"/>
    <property type="match status" value="1"/>
</dbReference>
<dbReference type="RefSeq" id="XP_038049487.1">
    <property type="nucleotide sequence ID" value="XM_038193559.1"/>
</dbReference>
<feature type="transmembrane region" description="Helical" evidence="14">
    <location>
        <begin position="116"/>
        <end position="135"/>
    </location>
</feature>
<keyword evidence="8 11" id="KW-0256">Endoplasmic reticulum</keyword>
<evidence type="ECO:0000259" key="15">
    <source>
        <dbReference type="SMART" id="SM00014"/>
    </source>
</evidence>
<dbReference type="GO" id="GO:0051156">
    <property type="term" value="P:glucose 6-phosphate metabolic process"/>
    <property type="evidence" value="ECO:0007669"/>
    <property type="project" value="TreeGrafter"/>
</dbReference>
<accession>A0A913ZCH9</accession>
<dbReference type="InterPro" id="IPR036938">
    <property type="entry name" value="PAP2/HPO_sf"/>
</dbReference>
<keyword evidence="7 11" id="KW-0378">Hydrolase</keyword>
<keyword evidence="9 14" id="KW-1133">Transmembrane helix</keyword>
<evidence type="ECO:0000256" key="11">
    <source>
        <dbReference type="PIRNR" id="PIRNR000905"/>
    </source>
</evidence>
<dbReference type="OrthoDB" id="6416209at2759"/>
<sequence length="346" mass="38737">MDRLQAIEITHLQRLQHVFGDYSEAMLFLSHLGDPRSAFLMCVPLVYCISRGAGLKVLWAAVMSEWLNLLLKWILNGHRPYWWVHESKLYEDDNRPIIKQYRLTCETGPGVPSGHAMVATAVWFIMMSSLATHLATMSKSTNPRSRLMRFICILPWLFLAGLASVICVSRVFIATHFTHQVLLGVLVGVLVGLFISNLQVHAFSTSTHVGFAIFVVLATFLQYGIMAALNFDPSWSMTLALRWCERREWVHLDTTPLYCIARDFGSLTLLAASERFVATKEIAGVGRQIAAVATSLICAQLIELVRFPMDNVSVFYAMGAVKYGAVVVSTVAIKRLCCYGKKNKTL</sequence>
<evidence type="ECO:0000256" key="3">
    <source>
        <dbReference type="ARBA" id="ARBA00009266"/>
    </source>
</evidence>
<dbReference type="EC" id="3.1.3.9" evidence="4 11"/>
<keyword evidence="6 14" id="KW-0812">Transmembrane</keyword>